<dbReference type="GO" id="GO:0006974">
    <property type="term" value="P:DNA damage response"/>
    <property type="evidence" value="ECO:0007669"/>
    <property type="project" value="TreeGrafter"/>
</dbReference>
<dbReference type="InterPro" id="IPR008024">
    <property type="entry name" value="YiaAB"/>
</dbReference>
<sequence>MKNDIEDLFEREKRDESKPKLERKDGEPTAAFKGASWAALLIGISAYLSGLYNAGMELNEKGYYFAVLIFGLYSSVSLQKAVRDKEEGIPVTNIYYGISWVAIIISILLMGIGLYNAGSIVLSEKGFYGMAFVLSVFAAITVQKNVRDTQKAKERD</sequence>
<comment type="caution">
    <text evidence="3">The sequence shown here is derived from an EMBL/GenBank/DDBJ whole genome shotgun (WGS) entry which is preliminary data.</text>
</comment>
<name>A0A511ZAI5_9BACL</name>
<proteinExistence type="predicted"/>
<dbReference type="OrthoDB" id="3295178at2"/>
<evidence type="ECO:0000259" key="2">
    <source>
        <dbReference type="Pfam" id="PF05360"/>
    </source>
</evidence>
<keyword evidence="1" id="KW-1133">Transmembrane helix</keyword>
<feature type="domain" description="YiaAB two helix" evidence="2">
    <location>
        <begin position="32"/>
        <end position="84"/>
    </location>
</feature>
<feature type="transmembrane region" description="Helical" evidence="1">
    <location>
        <begin position="62"/>
        <end position="82"/>
    </location>
</feature>
<accession>A0A511ZAI5</accession>
<dbReference type="AlphaFoldDB" id="A0A511ZAI5"/>
<dbReference type="EMBL" id="BJYL01000037">
    <property type="protein sequence ID" value="GEN84467.1"/>
    <property type="molecule type" value="Genomic_DNA"/>
</dbReference>
<dbReference type="Pfam" id="PF05360">
    <property type="entry name" value="YiaAB"/>
    <property type="match status" value="2"/>
</dbReference>
<keyword evidence="4" id="KW-1185">Reference proteome</keyword>
<evidence type="ECO:0000313" key="4">
    <source>
        <dbReference type="Proteomes" id="UP000321901"/>
    </source>
</evidence>
<keyword evidence="1" id="KW-0812">Transmembrane</keyword>
<dbReference type="PANTHER" id="PTHR37290">
    <property type="entry name" value="INNER MEMBRANE PROTEIN YIAA-RELATED"/>
    <property type="match status" value="1"/>
</dbReference>
<feature type="transmembrane region" description="Helical" evidence="1">
    <location>
        <begin position="94"/>
        <end position="115"/>
    </location>
</feature>
<dbReference type="InterPro" id="IPR038972">
    <property type="entry name" value="YiaA-like"/>
</dbReference>
<feature type="transmembrane region" description="Helical" evidence="1">
    <location>
        <begin position="30"/>
        <end position="50"/>
    </location>
</feature>
<keyword evidence="1" id="KW-0472">Membrane</keyword>
<organism evidence="3 4">
    <name type="scientific">Sporosarcina luteola</name>
    <dbReference type="NCBI Taxonomy" id="582850"/>
    <lineage>
        <taxon>Bacteria</taxon>
        <taxon>Bacillati</taxon>
        <taxon>Bacillota</taxon>
        <taxon>Bacilli</taxon>
        <taxon>Bacillales</taxon>
        <taxon>Caryophanaceae</taxon>
        <taxon>Sporosarcina</taxon>
    </lineage>
</organism>
<dbReference type="PANTHER" id="PTHR37290:SF1">
    <property type="entry name" value="INNER MEMBRANE PROTEIN YIAA"/>
    <property type="match status" value="1"/>
</dbReference>
<evidence type="ECO:0000256" key="1">
    <source>
        <dbReference type="SAM" id="Phobius"/>
    </source>
</evidence>
<feature type="transmembrane region" description="Helical" evidence="1">
    <location>
        <begin position="127"/>
        <end position="146"/>
    </location>
</feature>
<dbReference type="NCBIfam" id="NF008482">
    <property type="entry name" value="PRK11383.1"/>
    <property type="match status" value="1"/>
</dbReference>
<dbReference type="RefSeq" id="WP_147059336.1">
    <property type="nucleotide sequence ID" value="NZ_BJYL01000037.1"/>
</dbReference>
<reference evidence="3 4" key="1">
    <citation type="submission" date="2019-07" db="EMBL/GenBank/DDBJ databases">
        <title>Whole genome shotgun sequence of Sporosarcina luteola NBRC 105378.</title>
        <authorList>
            <person name="Hosoyama A."/>
            <person name="Uohara A."/>
            <person name="Ohji S."/>
            <person name="Ichikawa N."/>
        </authorList>
    </citation>
    <scope>NUCLEOTIDE SEQUENCE [LARGE SCALE GENOMIC DNA]</scope>
    <source>
        <strain evidence="3 4">NBRC 105378</strain>
    </source>
</reference>
<gene>
    <name evidence="3" type="ORF">SLU01_27790</name>
</gene>
<evidence type="ECO:0000313" key="3">
    <source>
        <dbReference type="EMBL" id="GEN84467.1"/>
    </source>
</evidence>
<protein>
    <recommendedName>
        <fullName evidence="2">YiaAB two helix domain-containing protein</fullName>
    </recommendedName>
</protein>
<feature type="domain" description="YiaAB two helix" evidence="2">
    <location>
        <begin position="95"/>
        <end position="148"/>
    </location>
</feature>
<dbReference type="Proteomes" id="UP000321901">
    <property type="component" value="Unassembled WGS sequence"/>
</dbReference>
<dbReference type="GO" id="GO:0005886">
    <property type="term" value="C:plasma membrane"/>
    <property type="evidence" value="ECO:0007669"/>
    <property type="project" value="TreeGrafter"/>
</dbReference>